<organism evidence="1 2">
    <name type="scientific">Fragilariopsis cylindrus CCMP1102</name>
    <dbReference type="NCBI Taxonomy" id="635003"/>
    <lineage>
        <taxon>Eukaryota</taxon>
        <taxon>Sar</taxon>
        <taxon>Stramenopiles</taxon>
        <taxon>Ochrophyta</taxon>
        <taxon>Bacillariophyta</taxon>
        <taxon>Bacillariophyceae</taxon>
        <taxon>Bacillariophycidae</taxon>
        <taxon>Bacillariales</taxon>
        <taxon>Bacillariaceae</taxon>
        <taxon>Fragilariopsis</taxon>
    </lineage>
</organism>
<evidence type="ECO:0000313" key="2">
    <source>
        <dbReference type="Proteomes" id="UP000095751"/>
    </source>
</evidence>
<dbReference type="Proteomes" id="UP000095751">
    <property type="component" value="Unassembled WGS sequence"/>
</dbReference>
<proteinExistence type="predicted"/>
<dbReference type="AlphaFoldDB" id="A0A1E7F144"/>
<name>A0A1E7F144_9STRA</name>
<dbReference type="KEGG" id="fcy:FRACYDRAFT_244959"/>
<accession>A0A1E7F144</accession>
<dbReference type="EMBL" id="KV784366">
    <property type="protein sequence ID" value="OEU11839.1"/>
    <property type="molecule type" value="Genomic_DNA"/>
</dbReference>
<protein>
    <submittedName>
        <fullName evidence="1">Uncharacterized protein</fullName>
    </submittedName>
</protein>
<gene>
    <name evidence="1" type="ORF">FRACYDRAFT_244959</name>
</gene>
<keyword evidence="2" id="KW-1185">Reference proteome</keyword>
<sequence>MMLEIKLRTASAIAAKIAGIVTQEALIRGEIAVALLESMSLQALQGSGCMQPTGNADRVFRPKVFLVAHPVPAQGLASCITPITALAFALVDREGKIFDECARRLPPNVVHETNDFVMTLVKAQVALPHRTSVIKSATSLKA</sequence>
<dbReference type="InParanoid" id="A0A1E7F144"/>
<evidence type="ECO:0000313" key="1">
    <source>
        <dbReference type="EMBL" id="OEU11839.1"/>
    </source>
</evidence>
<reference evidence="1 2" key="1">
    <citation type="submission" date="2016-09" db="EMBL/GenBank/DDBJ databases">
        <title>Extensive genetic diversity and differential bi-allelic expression allows diatom success in the polar Southern Ocean.</title>
        <authorList>
            <consortium name="DOE Joint Genome Institute"/>
            <person name="Mock T."/>
            <person name="Otillar R.P."/>
            <person name="Strauss J."/>
            <person name="Dupont C."/>
            <person name="Frickenhaus S."/>
            <person name="Maumus F."/>
            <person name="Mcmullan M."/>
            <person name="Sanges R."/>
            <person name="Schmutz J."/>
            <person name="Toseland A."/>
            <person name="Valas R."/>
            <person name="Veluchamy A."/>
            <person name="Ward B.J."/>
            <person name="Allen A."/>
            <person name="Barry K."/>
            <person name="Falciatore A."/>
            <person name="Ferrante M."/>
            <person name="Fortunato A.E."/>
            <person name="Gloeckner G."/>
            <person name="Gruber A."/>
            <person name="Hipkin R."/>
            <person name="Janech M."/>
            <person name="Kroth P."/>
            <person name="Leese F."/>
            <person name="Lindquist E."/>
            <person name="Lyon B.R."/>
            <person name="Martin J."/>
            <person name="Mayer C."/>
            <person name="Parker M."/>
            <person name="Quesneville H."/>
            <person name="Raymond J."/>
            <person name="Uhlig C."/>
            <person name="Valentin K.U."/>
            <person name="Worden A.Z."/>
            <person name="Armbrust E.V."/>
            <person name="Bowler C."/>
            <person name="Green B."/>
            <person name="Moulton V."/>
            <person name="Van Oosterhout C."/>
            <person name="Grigoriev I."/>
        </authorList>
    </citation>
    <scope>NUCLEOTIDE SEQUENCE [LARGE SCALE GENOMIC DNA]</scope>
    <source>
        <strain evidence="1 2">CCMP1102</strain>
    </source>
</reference>